<dbReference type="RefSeq" id="WP_157683145.1">
    <property type="nucleotide sequence ID" value="NZ_LT629772.1"/>
</dbReference>
<dbReference type="OrthoDB" id="5241017at2"/>
<comment type="similarity">
    <text evidence="2">Belongs to the transpeptidase family.</text>
</comment>
<comment type="subcellular location">
    <subcellularLocation>
        <location evidence="1">Membrane</location>
    </subcellularLocation>
</comment>
<evidence type="ECO:0000313" key="8">
    <source>
        <dbReference type="EMBL" id="SDR92507.1"/>
    </source>
</evidence>
<feature type="region of interest" description="Disordered" evidence="4">
    <location>
        <begin position="295"/>
        <end position="332"/>
    </location>
</feature>
<dbReference type="InterPro" id="IPR050515">
    <property type="entry name" value="Beta-lactam/transpept"/>
</dbReference>
<evidence type="ECO:0000259" key="5">
    <source>
        <dbReference type="Pfam" id="PF00905"/>
    </source>
</evidence>
<evidence type="ECO:0000259" key="6">
    <source>
        <dbReference type="Pfam" id="PF03717"/>
    </source>
</evidence>
<accession>A0A1H1N0R4</accession>
<feature type="domain" description="Penicillin-binding protein dimerisation" evidence="6">
    <location>
        <begin position="144"/>
        <end position="300"/>
    </location>
</feature>
<keyword evidence="8" id="KW-0132">Cell division</keyword>
<dbReference type="InterPro" id="IPR036138">
    <property type="entry name" value="PBP_dimer_sf"/>
</dbReference>
<dbReference type="Pfam" id="PF00905">
    <property type="entry name" value="Transpeptidase"/>
    <property type="match status" value="1"/>
</dbReference>
<evidence type="ECO:0000256" key="4">
    <source>
        <dbReference type="SAM" id="MobiDB-lite"/>
    </source>
</evidence>
<proteinExistence type="inferred from homology"/>
<keyword evidence="3" id="KW-0472">Membrane</keyword>
<feature type="domain" description="Penicillin-binding protein transpeptidase" evidence="5">
    <location>
        <begin position="371"/>
        <end position="644"/>
    </location>
</feature>
<gene>
    <name evidence="8" type="ORF">SAMN04489812_0329</name>
</gene>
<dbReference type="STRING" id="630515.SAMN04489812_0329"/>
<dbReference type="GO" id="GO:0051301">
    <property type="term" value="P:cell division"/>
    <property type="evidence" value="ECO:0007669"/>
    <property type="project" value="UniProtKB-KW"/>
</dbReference>
<feature type="compositionally biased region" description="Low complexity" evidence="4">
    <location>
        <begin position="296"/>
        <end position="328"/>
    </location>
</feature>
<dbReference type="Gene3D" id="3.40.710.10">
    <property type="entry name" value="DD-peptidase/beta-lactamase superfamily"/>
    <property type="match status" value="1"/>
</dbReference>
<evidence type="ECO:0000256" key="3">
    <source>
        <dbReference type="ARBA" id="ARBA00023136"/>
    </source>
</evidence>
<protein>
    <submittedName>
        <fullName evidence="8">Cell division protein FtsI/penicillin-binding protein 2</fullName>
    </submittedName>
</protein>
<dbReference type="GO" id="GO:0008658">
    <property type="term" value="F:penicillin binding"/>
    <property type="evidence" value="ECO:0007669"/>
    <property type="project" value="InterPro"/>
</dbReference>
<evidence type="ECO:0000259" key="7">
    <source>
        <dbReference type="Pfam" id="PF05223"/>
    </source>
</evidence>
<dbReference type="InterPro" id="IPR007887">
    <property type="entry name" value="MecA_N"/>
</dbReference>
<evidence type="ECO:0000256" key="2">
    <source>
        <dbReference type="ARBA" id="ARBA00007171"/>
    </source>
</evidence>
<dbReference type="GO" id="GO:0071972">
    <property type="term" value="F:peptidoglycan L,D-transpeptidase activity"/>
    <property type="evidence" value="ECO:0007669"/>
    <property type="project" value="TreeGrafter"/>
</dbReference>
<dbReference type="GO" id="GO:0071555">
    <property type="term" value="P:cell wall organization"/>
    <property type="evidence" value="ECO:0007669"/>
    <property type="project" value="TreeGrafter"/>
</dbReference>
<dbReference type="PANTHER" id="PTHR30627:SF24">
    <property type="entry name" value="PENICILLIN-BINDING PROTEIN 4B"/>
    <property type="match status" value="1"/>
</dbReference>
<keyword evidence="8" id="KW-0131">Cell cycle</keyword>
<dbReference type="PANTHER" id="PTHR30627">
    <property type="entry name" value="PEPTIDOGLYCAN D,D-TRANSPEPTIDASE"/>
    <property type="match status" value="1"/>
</dbReference>
<feature type="domain" description="NTF2-like N-terminal transpeptidase" evidence="7">
    <location>
        <begin position="29"/>
        <end position="135"/>
    </location>
</feature>
<name>A0A1H1N0R4_9ACTN</name>
<organism evidence="8 9">
    <name type="scientific">Microlunatus soli</name>
    <dbReference type="NCBI Taxonomy" id="630515"/>
    <lineage>
        <taxon>Bacteria</taxon>
        <taxon>Bacillati</taxon>
        <taxon>Actinomycetota</taxon>
        <taxon>Actinomycetes</taxon>
        <taxon>Propionibacteriales</taxon>
        <taxon>Propionibacteriaceae</taxon>
        <taxon>Microlunatus</taxon>
    </lineage>
</organism>
<dbReference type="Pfam" id="PF05223">
    <property type="entry name" value="MecA_N"/>
    <property type="match status" value="1"/>
</dbReference>
<dbReference type="InterPro" id="IPR005311">
    <property type="entry name" value="PBP_dimer"/>
</dbReference>
<dbReference type="GO" id="GO:0005886">
    <property type="term" value="C:plasma membrane"/>
    <property type="evidence" value="ECO:0007669"/>
    <property type="project" value="TreeGrafter"/>
</dbReference>
<dbReference type="EMBL" id="LT629772">
    <property type="protein sequence ID" value="SDR92507.1"/>
    <property type="molecule type" value="Genomic_DNA"/>
</dbReference>
<dbReference type="Pfam" id="PF03717">
    <property type="entry name" value="PBP_dimer"/>
    <property type="match status" value="1"/>
</dbReference>
<evidence type="ECO:0000256" key="1">
    <source>
        <dbReference type="ARBA" id="ARBA00004370"/>
    </source>
</evidence>
<dbReference type="Gene3D" id="3.90.1310.10">
    <property type="entry name" value="Penicillin-binding protein 2a (Domain 2)"/>
    <property type="match status" value="1"/>
</dbReference>
<dbReference type="SUPFAM" id="SSF56519">
    <property type="entry name" value="Penicillin binding protein dimerisation domain"/>
    <property type="match status" value="1"/>
</dbReference>
<dbReference type="SUPFAM" id="SSF56601">
    <property type="entry name" value="beta-lactamase/transpeptidase-like"/>
    <property type="match status" value="1"/>
</dbReference>
<sequence length="648" mass="67209">MLVPVLVTGLGACSGKVPLPGKSEDVEGAKKATTALAAALTKQDLSSVAFTAATPNAAKDFSTLVDPLDNAKLRATATGEPTVDDDHATSKITMTWRLPGASKPWTYTVTADFDKPSDAWQTVWKPSLVQPDLKPGGKLALSREQPERGKILDGKGTALMKERAVQRIGIDKSRVSAAMAAKSAASLAKLLDIDAADYAKLVKSAGDKAFVQAIVYRSNDPELPSESKITAIDGAVALDDQAVLGPTKTFAAPILGTVGEATKEIVDKSDGEVAAGDQVGLSGLESRYDEQLRGRPAVSVSVVPPQSASPSASPSAGSSPTPGASASPEATHTTRVFHEAAKPGKDLKISLDSTLQKAAESAIAQEKSATSLVAIRPSTGEIVAAANGEASDGQNLATYGQYPPGSTFKIIDALALIRKGIKPTDTMSCPKTITVDGRKFENYDDYPASKIGSVDFRTAFANSCNTAFIGQRNKVDSDDLSAAAASLGFGTDYDVGFPAYFGSIPKPESDTERGAEMIGQGRVQASPMAMATVVASVQAGKTVLPRMVDGTAAKSKAEPLTASEVKQLRELMHAVVTDGSGAMLTSLEPPQIIAKTGTAEYGDETPPKTHAWMVAGQDDLAVAVFVDEGDSGSGVAGPLLKSFLQQAK</sequence>
<dbReference type="InterPro" id="IPR001460">
    <property type="entry name" value="PCN-bd_Tpept"/>
</dbReference>
<dbReference type="AlphaFoldDB" id="A0A1H1N0R4"/>
<keyword evidence="9" id="KW-1185">Reference proteome</keyword>
<dbReference type="GO" id="GO:0046677">
    <property type="term" value="P:response to antibiotic"/>
    <property type="evidence" value="ECO:0007669"/>
    <property type="project" value="InterPro"/>
</dbReference>
<dbReference type="InterPro" id="IPR012338">
    <property type="entry name" value="Beta-lactam/transpept-like"/>
</dbReference>
<reference evidence="8 9" key="1">
    <citation type="submission" date="2016-10" db="EMBL/GenBank/DDBJ databases">
        <authorList>
            <person name="de Groot N.N."/>
        </authorList>
    </citation>
    <scope>NUCLEOTIDE SEQUENCE [LARGE SCALE GENOMIC DNA]</scope>
    <source>
        <strain evidence="8 9">DSM 21800</strain>
    </source>
</reference>
<dbReference type="Proteomes" id="UP000199103">
    <property type="component" value="Chromosome I"/>
</dbReference>
<evidence type="ECO:0000313" key="9">
    <source>
        <dbReference type="Proteomes" id="UP000199103"/>
    </source>
</evidence>